<feature type="signal peptide" evidence="1">
    <location>
        <begin position="1"/>
        <end position="15"/>
    </location>
</feature>
<dbReference type="EMBL" id="JAXCGZ010022877">
    <property type="protein sequence ID" value="KAK7021828.1"/>
    <property type="molecule type" value="Genomic_DNA"/>
</dbReference>
<keyword evidence="3" id="KW-1185">Reference proteome</keyword>
<dbReference type="AlphaFoldDB" id="A0AAN8WMC9"/>
<organism evidence="2 3">
    <name type="scientific">Halocaridina rubra</name>
    <name type="common">Hawaiian red shrimp</name>
    <dbReference type="NCBI Taxonomy" id="373956"/>
    <lineage>
        <taxon>Eukaryota</taxon>
        <taxon>Metazoa</taxon>
        <taxon>Ecdysozoa</taxon>
        <taxon>Arthropoda</taxon>
        <taxon>Crustacea</taxon>
        <taxon>Multicrustacea</taxon>
        <taxon>Malacostraca</taxon>
        <taxon>Eumalacostraca</taxon>
        <taxon>Eucarida</taxon>
        <taxon>Decapoda</taxon>
        <taxon>Pleocyemata</taxon>
        <taxon>Caridea</taxon>
        <taxon>Atyoidea</taxon>
        <taxon>Atyidae</taxon>
        <taxon>Halocaridina</taxon>
    </lineage>
</organism>
<reference evidence="2 3" key="1">
    <citation type="submission" date="2023-11" db="EMBL/GenBank/DDBJ databases">
        <title>Halocaridina rubra genome assembly.</title>
        <authorList>
            <person name="Smith C."/>
        </authorList>
    </citation>
    <scope>NUCLEOTIDE SEQUENCE [LARGE SCALE GENOMIC DNA]</scope>
    <source>
        <strain evidence="2">EP-1</strain>
        <tissue evidence="2">Whole</tissue>
    </source>
</reference>
<evidence type="ECO:0000313" key="3">
    <source>
        <dbReference type="Proteomes" id="UP001381693"/>
    </source>
</evidence>
<evidence type="ECO:0000313" key="2">
    <source>
        <dbReference type="EMBL" id="KAK7021828.1"/>
    </source>
</evidence>
<protein>
    <submittedName>
        <fullName evidence="2">Uncharacterized protein</fullName>
    </submittedName>
</protein>
<comment type="caution">
    <text evidence="2">The sequence shown here is derived from an EMBL/GenBank/DDBJ whole genome shotgun (WGS) entry which is preliminary data.</text>
</comment>
<keyword evidence="1" id="KW-0732">Signal</keyword>
<dbReference type="Proteomes" id="UP001381693">
    <property type="component" value="Unassembled WGS sequence"/>
</dbReference>
<gene>
    <name evidence="2" type="ORF">SK128_011656</name>
</gene>
<feature type="chain" id="PRO_5042877408" evidence="1">
    <location>
        <begin position="16"/>
        <end position="281"/>
    </location>
</feature>
<proteinExistence type="predicted"/>
<accession>A0AAN8WMC9</accession>
<name>A0AAN8WMC9_HALRR</name>
<sequence length="281" mass="31415">MKVLVFLSLVALAWGQEFLCHCGMFISTETAELEVHRLPPFNVVDCDSGGYAACGLYCIGEWEYIFNNGGLDMENPLTGVTMGQESCNNLVNWHSMPNLDPTNYDIACSYRVGRVQMCMRLLNFTYLTEVHNTYPSTGCLRFTMKVLVFLSLVALAWGQEFLCHCGMFISTETAELEVHGLPPFNVDCDIGGYAACGLYCIGEWEYIFNNGGLDMENPLTGVTMGQESCNNLVNWHSMPNLDPTNVHNNYMLCGGPWEWDGEESKDKLCCNDGVFPNNCRT</sequence>
<evidence type="ECO:0000256" key="1">
    <source>
        <dbReference type="SAM" id="SignalP"/>
    </source>
</evidence>